<accession>A0A401SST6</accession>
<evidence type="ECO:0000256" key="1">
    <source>
        <dbReference type="SAM" id="MobiDB-lite"/>
    </source>
</evidence>
<gene>
    <name evidence="2" type="ORF">chiPu_0011920</name>
</gene>
<organism evidence="2 3">
    <name type="scientific">Chiloscyllium punctatum</name>
    <name type="common">Brownbanded bambooshark</name>
    <name type="synonym">Hemiscyllium punctatum</name>
    <dbReference type="NCBI Taxonomy" id="137246"/>
    <lineage>
        <taxon>Eukaryota</taxon>
        <taxon>Metazoa</taxon>
        <taxon>Chordata</taxon>
        <taxon>Craniata</taxon>
        <taxon>Vertebrata</taxon>
        <taxon>Chondrichthyes</taxon>
        <taxon>Elasmobranchii</taxon>
        <taxon>Galeomorphii</taxon>
        <taxon>Galeoidea</taxon>
        <taxon>Orectolobiformes</taxon>
        <taxon>Hemiscylliidae</taxon>
        <taxon>Chiloscyllium</taxon>
    </lineage>
</organism>
<dbReference type="AlphaFoldDB" id="A0A401SST6"/>
<feature type="region of interest" description="Disordered" evidence="1">
    <location>
        <begin position="1"/>
        <end position="91"/>
    </location>
</feature>
<keyword evidence="3" id="KW-1185">Reference proteome</keyword>
<feature type="compositionally biased region" description="Low complexity" evidence="1">
    <location>
        <begin position="14"/>
        <end position="28"/>
    </location>
</feature>
<feature type="compositionally biased region" description="Gly residues" evidence="1">
    <location>
        <begin position="57"/>
        <end position="69"/>
    </location>
</feature>
<feature type="compositionally biased region" description="Polar residues" evidence="1">
    <location>
        <begin position="1"/>
        <end position="13"/>
    </location>
</feature>
<comment type="caution">
    <text evidence="2">The sequence shown here is derived from an EMBL/GenBank/DDBJ whole genome shotgun (WGS) entry which is preliminary data.</text>
</comment>
<evidence type="ECO:0000313" key="3">
    <source>
        <dbReference type="Proteomes" id="UP000287033"/>
    </source>
</evidence>
<feature type="compositionally biased region" description="Basic and acidic residues" evidence="1">
    <location>
        <begin position="71"/>
        <end position="81"/>
    </location>
</feature>
<name>A0A401SST6_CHIPU</name>
<dbReference type="EMBL" id="BEZZ01000517">
    <property type="protein sequence ID" value="GCC33451.1"/>
    <property type="molecule type" value="Genomic_DNA"/>
</dbReference>
<evidence type="ECO:0000313" key="2">
    <source>
        <dbReference type="EMBL" id="GCC33451.1"/>
    </source>
</evidence>
<reference evidence="2 3" key="1">
    <citation type="journal article" date="2018" name="Nat. Ecol. Evol.">
        <title>Shark genomes provide insights into elasmobranch evolution and the origin of vertebrates.</title>
        <authorList>
            <person name="Hara Y"/>
            <person name="Yamaguchi K"/>
            <person name="Onimaru K"/>
            <person name="Kadota M"/>
            <person name="Koyanagi M"/>
            <person name="Keeley SD"/>
            <person name="Tatsumi K"/>
            <person name="Tanaka K"/>
            <person name="Motone F"/>
            <person name="Kageyama Y"/>
            <person name="Nozu R"/>
            <person name="Adachi N"/>
            <person name="Nishimura O"/>
            <person name="Nakagawa R"/>
            <person name="Tanegashima C"/>
            <person name="Kiyatake I"/>
            <person name="Matsumoto R"/>
            <person name="Murakumo K"/>
            <person name="Nishida K"/>
            <person name="Terakita A"/>
            <person name="Kuratani S"/>
            <person name="Sato K"/>
            <person name="Hyodo S Kuraku.S."/>
        </authorList>
    </citation>
    <scope>NUCLEOTIDE SEQUENCE [LARGE SCALE GENOMIC DNA]</scope>
</reference>
<feature type="compositionally biased region" description="Low complexity" evidence="1">
    <location>
        <begin position="82"/>
        <end position="91"/>
    </location>
</feature>
<proteinExistence type="predicted"/>
<sequence length="91" mass="9044">MRSGDNPNLTHKSTAATALPFAPLTITTKPKDRTDVTGGGVGDPGACAVTRLRKPCRGGGGGGGGGGGTETETRSQSERSAARGAARAFCK</sequence>
<dbReference type="Proteomes" id="UP000287033">
    <property type="component" value="Unassembled WGS sequence"/>
</dbReference>
<protein>
    <submittedName>
        <fullName evidence="2">Uncharacterized protein</fullName>
    </submittedName>
</protein>